<dbReference type="InterPro" id="IPR011706">
    <property type="entry name" value="Cu-oxidase_C"/>
</dbReference>
<feature type="domain" description="Plastocyanin-like" evidence="4">
    <location>
        <begin position="63"/>
        <end position="175"/>
    </location>
</feature>
<evidence type="ECO:0000259" key="4">
    <source>
        <dbReference type="Pfam" id="PF07732"/>
    </source>
</evidence>
<keyword evidence="6" id="KW-1185">Reference proteome</keyword>
<accession>A0ABY4PA61</accession>
<dbReference type="PANTHER" id="PTHR11709:SF2">
    <property type="entry name" value="MULTICOPPER OXIDASE LPR1"/>
    <property type="match status" value="1"/>
</dbReference>
<dbReference type="Proteomes" id="UP000831495">
    <property type="component" value="Chromosome"/>
</dbReference>
<dbReference type="SUPFAM" id="SSF49503">
    <property type="entry name" value="Cupredoxins"/>
    <property type="match status" value="2"/>
</dbReference>
<dbReference type="Pfam" id="PF07732">
    <property type="entry name" value="Cu-oxidase_3"/>
    <property type="match status" value="1"/>
</dbReference>
<proteinExistence type="predicted"/>
<keyword evidence="1" id="KW-0479">Metal-binding</keyword>
<dbReference type="CDD" id="cd13867">
    <property type="entry name" value="CuRO_2_CueO_FtsP"/>
    <property type="match status" value="1"/>
</dbReference>
<dbReference type="PANTHER" id="PTHR11709">
    <property type="entry name" value="MULTI-COPPER OXIDASE"/>
    <property type="match status" value="1"/>
</dbReference>
<dbReference type="InterPro" id="IPR011707">
    <property type="entry name" value="Cu-oxidase-like_N"/>
</dbReference>
<dbReference type="PROSITE" id="PS00080">
    <property type="entry name" value="MULTICOPPER_OXIDASE2"/>
    <property type="match status" value="1"/>
</dbReference>
<gene>
    <name evidence="5" type="ORF">MOO45_02360</name>
</gene>
<evidence type="ECO:0000256" key="2">
    <source>
        <dbReference type="ARBA" id="ARBA00023002"/>
    </source>
</evidence>
<dbReference type="InterPro" id="IPR045087">
    <property type="entry name" value="Cu-oxidase_fam"/>
</dbReference>
<keyword evidence="2" id="KW-0560">Oxidoreductase</keyword>
<organism evidence="5 6">
    <name type="scientific">Bombilactobacillus folatiphilus</name>
    <dbReference type="NCBI Taxonomy" id="2923362"/>
    <lineage>
        <taxon>Bacteria</taxon>
        <taxon>Bacillati</taxon>
        <taxon>Bacillota</taxon>
        <taxon>Bacilli</taxon>
        <taxon>Lactobacillales</taxon>
        <taxon>Lactobacillaceae</taxon>
        <taxon>Bombilactobacillus</taxon>
    </lineage>
</organism>
<dbReference type="InterPro" id="IPR033138">
    <property type="entry name" value="Cu_oxidase_CS"/>
</dbReference>
<dbReference type="Gene3D" id="2.60.40.420">
    <property type="entry name" value="Cupredoxins - blue copper proteins"/>
    <property type="match status" value="3"/>
</dbReference>
<evidence type="ECO:0000313" key="5">
    <source>
        <dbReference type="EMBL" id="UQS82514.1"/>
    </source>
</evidence>
<dbReference type="Pfam" id="PF07731">
    <property type="entry name" value="Cu-oxidase_2"/>
    <property type="match status" value="1"/>
</dbReference>
<reference evidence="5" key="1">
    <citation type="journal article" date="2022" name="Int. J. Syst. Evol. Microbiol.">
        <title>Apilactobacillus apisilvae sp. nov., Nicolia spurrieriana gen. nov. sp. nov., Bombilactobacillus folatiphilus sp. nov. and Bombilactobacillus thymidiniphilus sp. nov., four new lactic acid bacterial isolates from stingless bees Tetragonula carbonaria and Austroplebeia australis.</title>
        <authorList>
            <person name="Oliphant S.A."/>
            <person name="Watson-Haigh N.S."/>
            <person name="Sumby K.M."/>
            <person name="Gardner J."/>
            <person name="Groom S."/>
            <person name="Jiranek V."/>
        </authorList>
    </citation>
    <scope>NUCLEOTIDE SEQUENCE</scope>
    <source>
        <strain evidence="5">SG4_D2</strain>
    </source>
</reference>
<dbReference type="PROSITE" id="PS00079">
    <property type="entry name" value="MULTICOPPER_OXIDASE1"/>
    <property type="match status" value="1"/>
</dbReference>
<evidence type="ECO:0000259" key="3">
    <source>
        <dbReference type="Pfam" id="PF07731"/>
    </source>
</evidence>
<feature type="domain" description="Plastocyanin-like" evidence="3">
    <location>
        <begin position="340"/>
        <end position="467"/>
    </location>
</feature>
<evidence type="ECO:0000313" key="6">
    <source>
        <dbReference type="Proteomes" id="UP000831495"/>
    </source>
</evidence>
<name>A0ABY4PA61_9LACO</name>
<dbReference type="InterPro" id="IPR008972">
    <property type="entry name" value="Cupredoxin"/>
</dbReference>
<sequence length="482" mass="54861">MGQRAFYQQYFYDENVYDLHDGGYKKLAMPAVPEKALAMPSVLQPDRVQGHEAWYTIVAQTGETAILPGKLTQTWGYNASLLGQTLILEDGWHYHVHIENHLPETTTLHWHGLNIPGPITDGGPHAPIMPGEAREIEFTLHQEGAQTDWMHPHPCPNTARQVWQGLAAMVIVTDEHAKNLPIPQEYGVDDLPIILQDRTYHDNQLDYEADYDVDGTLGTVPLVNGTVNGVFKVTTAQLRLRLLNSANRREFRLHFDDGRRFTQIAGDCGFLEQAIDLDRLMLTVPERAEIVVDFSDCQPGDRVQLMSDDAVLCTFEMDEFTKKAQAIPDHLFDVPKWQVDPDSQLQTTVMSGMDDEVLLDGKRFDMTRIDRQQLFRQTVDWEVKNTNDACGGMIHPFHMHGCHFQIISRNGQVPYPNETGFKDTVGVNAGETVRIRVCFDVLGIFMYHCHILEHEDTGMMAQIEVYDPKHPKTYDLKPMHEM</sequence>
<protein>
    <submittedName>
        <fullName evidence="5">Multicopper oxidase domain-containing protein</fullName>
    </submittedName>
</protein>
<dbReference type="CDD" id="cd13890">
    <property type="entry name" value="CuRO_3_CueO_FtsP"/>
    <property type="match status" value="1"/>
</dbReference>
<dbReference type="InterPro" id="IPR002355">
    <property type="entry name" value="Cu_oxidase_Cu_BS"/>
</dbReference>
<evidence type="ECO:0000256" key="1">
    <source>
        <dbReference type="ARBA" id="ARBA00022723"/>
    </source>
</evidence>
<dbReference type="EMBL" id="CP093366">
    <property type="protein sequence ID" value="UQS82514.1"/>
    <property type="molecule type" value="Genomic_DNA"/>
</dbReference>